<feature type="domain" description="Intradiol ring-cleavage dioxygenases" evidence="5">
    <location>
        <begin position="78"/>
        <end position="224"/>
    </location>
</feature>
<dbReference type="InterPro" id="IPR015889">
    <property type="entry name" value="Intradiol_dOase_core"/>
</dbReference>
<feature type="region of interest" description="Disordered" evidence="4">
    <location>
        <begin position="47"/>
        <end position="92"/>
    </location>
</feature>
<organism evidence="6 7">
    <name type="scientific">Amycolatopsis marina</name>
    <dbReference type="NCBI Taxonomy" id="490629"/>
    <lineage>
        <taxon>Bacteria</taxon>
        <taxon>Bacillati</taxon>
        <taxon>Actinomycetota</taxon>
        <taxon>Actinomycetes</taxon>
        <taxon>Pseudonocardiales</taxon>
        <taxon>Pseudonocardiaceae</taxon>
        <taxon>Amycolatopsis</taxon>
    </lineage>
</organism>
<keyword evidence="7" id="KW-1185">Reference proteome</keyword>
<dbReference type="Gene3D" id="2.60.130.10">
    <property type="entry name" value="Aromatic compound dioxygenase"/>
    <property type="match status" value="1"/>
</dbReference>
<keyword evidence="3" id="KW-0560">Oxidoreductase</keyword>
<dbReference type="Pfam" id="PF00775">
    <property type="entry name" value="Dioxygenase_C"/>
    <property type="match status" value="1"/>
</dbReference>
<gene>
    <name evidence="6" type="ORF">SAMN05216266_109247</name>
</gene>
<accession>A0A1I1APT9</accession>
<dbReference type="GO" id="GO:0016702">
    <property type="term" value="F:oxidoreductase activity, acting on single donors with incorporation of molecular oxygen, incorporation of two atoms of oxygen"/>
    <property type="evidence" value="ECO:0007669"/>
    <property type="project" value="InterPro"/>
</dbReference>
<dbReference type="GO" id="GO:0008199">
    <property type="term" value="F:ferric iron binding"/>
    <property type="evidence" value="ECO:0007669"/>
    <property type="project" value="InterPro"/>
</dbReference>
<dbReference type="CDD" id="cd00421">
    <property type="entry name" value="intradiol_dioxygenase"/>
    <property type="match status" value="1"/>
</dbReference>
<evidence type="ECO:0000256" key="1">
    <source>
        <dbReference type="ARBA" id="ARBA00007825"/>
    </source>
</evidence>
<protein>
    <submittedName>
        <fullName evidence="6">Protocatechuate 3,4-dioxygenase beta subunit</fullName>
    </submittedName>
</protein>
<evidence type="ECO:0000313" key="6">
    <source>
        <dbReference type="EMBL" id="SFB38353.1"/>
    </source>
</evidence>
<dbReference type="Proteomes" id="UP000243799">
    <property type="component" value="Unassembled WGS sequence"/>
</dbReference>
<dbReference type="InterPro" id="IPR006311">
    <property type="entry name" value="TAT_signal"/>
</dbReference>
<dbReference type="STRING" id="490629.SAMN05216266_109247"/>
<evidence type="ECO:0000256" key="2">
    <source>
        <dbReference type="ARBA" id="ARBA00022964"/>
    </source>
</evidence>
<dbReference type="RefSeq" id="WP_245788410.1">
    <property type="nucleotide sequence ID" value="NZ_FOKG01000009.1"/>
</dbReference>
<name>A0A1I1APT9_9PSEU</name>
<dbReference type="InterPro" id="IPR000627">
    <property type="entry name" value="Intradiol_dOase_C"/>
</dbReference>
<dbReference type="PANTHER" id="PTHR33711:SF11">
    <property type="entry name" value="DIOXYGENASE"/>
    <property type="match status" value="1"/>
</dbReference>
<dbReference type="PROSITE" id="PS51318">
    <property type="entry name" value="TAT"/>
    <property type="match status" value="1"/>
</dbReference>
<evidence type="ECO:0000259" key="5">
    <source>
        <dbReference type="Pfam" id="PF00775"/>
    </source>
</evidence>
<sequence>MTDEKATPQEEVQNGPKSIDRKHFLHLAAAAATLPAIALTTAATAGATGATTEHTKPSSLEPTPECDDGDDPTPPQTEGPYFKPNSPARRSLLEPGIHGTVLTVTGRIFAARTCLPLERVLLDFWQCDASGVYDNRGYRLRGHQYTNPNGDFSLTTIWPGLYPGRTRHIHVKVQAPYQRILTTQLYFPGEPRNPRDPIFDSRLLMEISNNPDGTRNGAFDFVLNV</sequence>
<evidence type="ECO:0000256" key="3">
    <source>
        <dbReference type="ARBA" id="ARBA00023002"/>
    </source>
</evidence>
<proteinExistence type="inferred from homology"/>
<dbReference type="SUPFAM" id="SSF49482">
    <property type="entry name" value="Aromatic compound dioxygenase"/>
    <property type="match status" value="1"/>
</dbReference>
<dbReference type="EMBL" id="FOKG01000009">
    <property type="protein sequence ID" value="SFB38353.1"/>
    <property type="molecule type" value="Genomic_DNA"/>
</dbReference>
<keyword evidence="2 6" id="KW-0223">Dioxygenase</keyword>
<dbReference type="PANTHER" id="PTHR33711">
    <property type="entry name" value="DIOXYGENASE, PUTATIVE (AFU_ORTHOLOGUE AFUA_2G02910)-RELATED"/>
    <property type="match status" value="1"/>
</dbReference>
<comment type="similarity">
    <text evidence="1">Belongs to the intradiol ring-cleavage dioxygenase family.</text>
</comment>
<evidence type="ECO:0000313" key="7">
    <source>
        <dbReference type="Proteomes" id="UP000243799"/>
    </source>
</evidence>
<dbReference type="AlphaFoldDB" id="A0A1I1APT9"/>
<reference evidence="7" key="1">
    <citation type="submission" date="2016-10" db="EMBL/GenBank/DDBJ databases">
        <authorList>
            <person name="Varghese N."/>
            <person name="Submissions S."/>
        </authorList>
    </citation>
    <scope>NUCLEOTIDE SEQUENCE [LARGE SCALE GENOMIC DNA]</scope>
    <source>
        <strain evidence="7">CGMCC 4.3568</strain>
    </source>
</reference>
<dbReference type="InterPro" id="IPR050770">
    <property type="entry name" value="Intradiol_RC_Dioxygenase"/>
</dbReference>
<evidence type="ECO:0000256" key="4">
    <source>
        <dbReference type="SAM" id="MobiDB-lite"/>
    </source>
</evidence>